<dbReference type="InterPro" id="IPR046151">
    <property type="entry name" value="DUF6153"/>
</dbReference>
<organism evidence="2 3">
    <name type="scientific">Homoserinimonas aerilata</name>
    <dbReference type="NCBI Taxonomy" id="1162970"/>
    <lineage>
        <taxon>Bacteria</taxon>
        <taxon>Bacillati</taxon>
        <taxon>Actinomycetota</taxon>
        <taxon>Actinomycetes</taxon>
        <taxon>Micrococcales</taxon>
        <taxon>Microbacteriaceae</taxon>
        <taxon>Homoserinimonas</taxon>
    </lineage>
</organism>
<evidence type="ECO:0000313" key="3">
    <source>
        <dbReference type="Proteomes" id="UP000317998"/>
    </source>
</evidence>
<accession>A0A542YK25</accession>
<sequence length="150" mass="15388">MQIASRIQRQQLSLRVLLPLVGAAVLIIVGLLGMHTFSADPAGHGTVTAHHSATTMAADTGHDALTPAASEAASVPCDDACLSGTGQGHPDMTTACILALLAGLLLLLRPILVARRLGPPLQIVASSVRLQAVSILPRTPSPLALSISRT</sequence>
<protein>
    <submittedName>
        <fullName evidence="2">Uncharacterized protein</fullName>
    </submittedName>
</protein>
<dbReference type="EMBL" id="VFOM01000001">
    <property type="protein sequence ID" value="TQL48274.1"/>
    <property type="molecule type" value="Genomic_DNA"/>
</dbReference>
<keyword evidence="1" id="KW-1133">Transmembrane helix</keyword>
<comment type="caution">
    <text evidence="2">The sequence shown here is derived from an EMBL/GenBank/DDBJ whole genome shotgun (WGS) entry which is preliminary data.</text>
</comment>
<feature type="transmembrane region" description="Helical" evidence="1">
    <location>
        <begin position="92"/>
        <end position="112"/>
    </location>
</feature>
<dbReference type="OrthoDB" id="5080961at2"/>
<keyword evidence="1" id="KW-0812">Transmembrane</keyword>
<dbReference type="AlphaFoldDB" id="A0A542YK25"/>
<name>A0A542YK25_9MICO</name>
<evidence type="ECO:0000313" key="2">
    <source>
        <dbReference type="EMBL" id="TQL48274.1"/>
    </source>
</evidence>
<dbReference type="RefSeq" id="WP_036296872.1">
    <property type="nucleotide sequence ID" value="NZ_VFOM01000001.1"/>
</dbReference>
<evidence type="ECO:0000256" key="1">
    <source>
        <dbReference type="SAM" id="Phobius"/>
    </source>
</evidence>
<keyword evidence="3" id="KW-1185">Reference proteome</keyword>
<gene>
    <name evidence="2" type="ORF">FB562_1363</name>
</gene>
<dbReference type="Proteomes" id="UP000317998">
    <property type="component" value="Unassembled WGS sequence"/>
</dbReference>
<reference evidence="2 3" key="1">
    <citation type="submission" date="2019-06" db="EMBL/GenBank/DDBJ databases">
        <title>Sequencing the genomes of 1000 actinobacteria strains.</title>
        <authorList>
            <person name="Klenk H.-P."/>
        </authorList>
    </citation>
    <scope>NUCLEOTIDE SEQUENCE [LARGE SCALE GENOMIC DNA]</scope>
    <source>
        <strain evidence="2 3">DSM 26477</strain>
    </source>
</reference>
<feature type="transmembrane region" description="Helical" evidence="1">
    <location>
        <begin position="12"/>
        <end position="34"/>
    </location>
</feature>
<keyword evidence="1" id="KW-0472">Membrane</keyword>
<dbReference type="Pfam" id="PF19650">
    <property type="entry name" value="DUF6153"/>
    <property type="match status" value="1"/>
</dbReference>
<proteinExistence type="predicted"/>